<sequence>MDSIMNALKDEGCSKICVVVSVVSQTVDLRKIQGDITHGLGVELTSTEVQDCADDLCNVLNDQGNILLILDDLLQTIDLSSIGITQYSESCKCNIVITTRQMNVCNDLDRRPAITIHVLTGDDPWILFSQKAGDILKLQLYFIEIGKKIIEECSELPIALSMIESALRNKDLSYWQSAATCIKRSKNSSIQEDGLNSVVRRCIELSYNFLPNDMCKHLFLMCSFFPEDYNVPKETLTRHGMENWPRDTLTSSCEATSLMSNYLKKLPDGVHFPTTETLLLQDNKNLKLVPDEFFQDEKKKDNFQELLTLGGLTILKVDIVDVRCLPPDHDVSVAPNWERFDICVSGSEKRRLANTTQGASFSRGLATGVKLEVFPNWFRQAVAQKEEKLSYQICGTLSNILEEYHHGNFDGVKSLFLDQCVDIAQLKEERLVLFM</sequence>
<protein>
    <recommendedName>
        <fullName evidence="6">NB-ARC domain-containing protein</fullName>
    </recommendedName>
</protein>
<dbReference type="Gene3D" id="1.10.10.10">
    <property type="entry name" value="Winged helix-like DNA-binding domain superfamily/Winged helix DNA-binding domain"/>
    <property type="match status" value="1"/>
</dbReference>
<dbReference type="PANTHER" id="PTHR33463:SF169">
    <property type="entry name" value="AAA+ ATPASE DOMAIN-CONTAINING PROTEIN"/>
    <property type="match status" value="1"/>
</dbReference>
<keyword evidence="2" id="KW-0433">Leucine-rich repeat</keyword>
<dbReference type="InterPro" id="IPR050905">
    <property type="entry name" value="Plant_NBS-LRR"/>
</dbReference>
<evidence type="ECO:0000256" key="5">
    <source>
        <dbReference type="ARBA" id="ARBA00022840"/>
    </source>
</evidence>
<keyword evidence="8" id="KW-1185">Reference proteome</keyword>
<feature type="domain" description="NB-ARC" evidence="6">
    <location>
        <begin position="21"/>
        <end position="133"/>
    </location>
</feature>
<evidence type="ECO:0000256" key="4">
    <source>
        <dbReference type="ARBA" id="ARBA00022821"/>
    </source>
</evidence>
<dbReference type="Gene3D" id="3.40.50.300">
    <property type="entry name" value="P-loop containing nucleotide triphosphate hydrolases"/>
    <property type="match status" value="1"/>
</dbReference>
<proteinExistence type="inferred from homology"/>
<evidence type="ECO:0000256" key="2">
    <source>
        <dbReference type="ARBA" id="ARBA00022614"/>
    </source>
</evidence>
<dbReference type="InterPro" id="IPR042197">
    <property type="entry name" value="Apaf_helical"/>
</dbReference>
<dbReference type="InterPro" id="IPR002182">
    <property type="entry name" value="NB-ARC"/>
</dbReference>
<keyword evidence="3" id="KW-0677">Repeat</keyword>
<evidence type="ECO:0000313" key="7">
    <source>
        <dbReference type="EMBL" id="MCD7455378.1"/>
    </source>
</evidence>
<keyword evidence="5" id="KW-0067">ATP-binding</keyword>
<keyword evidence="4" id="KW-0611">Plant defense</keyword>
<evidence type="ECO:0000256" key="1">
    <source>
        <dbReference type="ARBA" id="ARBA00008894"/>
    </source>
</evidence>
<evidence type="ECO:0000313" key="8">
    <source>
        <dbReference type="Proteomes" id="UP000823775"/>
    </source>
</evidence>
<dbReference type="InterPro" id="IPR036388">
    <property type="entry name" value="WH-like_DNA-bd_sf"/>
</dbReference>
<comment type="caution">
    <text evidence="7">The sequence shown here is derived from an EMBL/GenBank/DDBJ whole genome shotgun (WGS) entry which is preliminary data.</text>
</comment>
<accession>A0ABS8S954</accession>
<dbReference type="Gene3D" id="1.10.8.430">
    <property type="entry name" value="Helical domain of apoptotic protease-activating factors"/>
    <property type="match status" value="1"/>
</dbReference>
<keyword evidence="5" id="KW-0547">Nucleotide-binding</keyword>
<evidence type="ECO:0000259" key="6">
    <source>
        <dbReference type="Pfam" id="PF00931"/>
    </source>
</evidence>
<dbReference type="InterPro" id="IPR027417">
    <property type="entry name" value="P-loop_NTPase"/>
</dbReference>
<name>A0ABS8S954_DATST</name>
<dbReference type="Pfam" id="PF00931">
    <property type="entry name" value="NB-ARC"/>
    <property type="match status" value="1"/>
</dbReference>
<gene>
    <name evidence="7" type="ORF">HAX54_027994</name>
</gene>
<dbReference type="Proteomes" id="UP000823775">
    <property type="component" value="Unassembled WGS sequence"/>
</dbReference>
<reference evidence="7 8" key="1">
    <citation type="journal article" date="2021" name="BMC Genomics">
        <title>Datura genome reveals duplications of psychoactive alkaloid biosynthetic genes and high mutation rate following tissue culture.</title>
        <authorList>
            <person name="Rajewski A."/>
            <person name="Carter-House D."/>
            <person name="Stajich J."/>
            <person name="Litt A."/>
        </authorList>
    </citation>
    <scope>NUCLEOTIDE SEQUENCE [LARGE SCALE GENOMIC DNA]</scope>
    <source>
        <strain evidence="7">AR-01</strain>
    </source>
</reference>
<dbReference type="SUPFAM" id="SSF52540">
    <property type="entry name" value="P-loop containing nucleoside triphosphate hydrolases"/>
    <property type="match status" value="1"/>
</dbReference>
<evidence type="ECO:0000256" key="3">
    <source>
        <dbReference type="ARBA" id="ARBA00022737"/>
    </source>
</evidence>
<dbReference type="EMBL" id="JACEIK010000342">
    <property type="protein sequence ID" value="MCD7455378.1"/>
    <property type="molecule type" value="Genomic_DNA"/>
</dbReference>
<comment type="similarity">
    <text evidence="1">Belongs to the disease resistance NB-LRR family.</text>
</comment>
<dbReference type="PANTHER" id="PTHR33463">
    <property type="entry name" value="NB-ARC DOMAIN-CONTAINING PROTEIN-RELATED"/>
    <property type="match status" value="1"/>
</dbReference>
<organism evidence="7 8">
    <name type="scientific">Datura stramonium</name>
    <name type="common">Jimsonweed</name>
    <name type="synonym">Common thornapple</name>
    <dbReference type="NCBI Taxonomy" id="4076"/>
    <lineage>
        <taxon>Eukaryota</taxon>
        <taxon>Viridiplantae</taxon>
        <taxon>Streptophyta</taxon>
        <taxon>Embryophyta</taxon>
        <taxon>Tracheophyta</taxon>
        <taxon>Spermatophyta</taxon>
        <taxon>Magnoliopsida</taxon>
        <taxon>eudicotyledons</taxon>
        <taxon>Gunneridae</taxon>
        <taxon>Pentapetalae</taxon>
        <taxon>asterids</taxon>
        <taxon>lamiids</taxon>
        <taxon>Solanales</taxon>
        <taxon>Solanaceae</taxon>
        <taxon>Solanoideae</taxon>
        <taxon>Datureae</taxon>
        <taxon>Datura</taxon>
    </lineage>
</organism>